<keyword evidence="1" id="KW-0732">Signal</keyword>
<organism evidence="2 3">
    <name type="scientific">Escherichia coli</name>
    <dbReference type="NCBI Taxonomy" id="562"/>
    <lineage>
        <taxon>Bacteria</taxon>
        <taxon>Pseudomonadati</taxon>
        <taxon>Pseudomonadota</taxon>
        <taxon>Gammaproteobacteria</taxon>
        <taxon>Enterobacterales</taxon>
        <taxon>Enterobacteriaceae</taxon>
        <taxon>Escherichia</taxon>
    </lineage>
</organism>
<evidence type="ECO:0000313" key="2">
    <source>
        <dbReference type="EMBL" id="ATZ31789.1"/>
    </source>
</evidence>
<reference evidence="2 3" key="1">
    <citation type="submission" date="2017-11" db="EMBL/GenBank/DDBJ databases">
        <title>Escherichia coli CV839-15 Genome sequencing and assembly.</title>
        <authorList>
            <person name="Li Z."/>
            <person name="Song N."/>
            <person name="Li W."/>
            <person name="Philip H.R."/>
            <person name="Bu Z."/>
            <person name="Siguo L."/>
        </authorList>
    </citation>
    <scope>NUCLEOTIDE SEQUENCE [LARGE SCALE GENOMIC DNA]</scope>
    <source>
        <strain evidence="2 3">CV839-15</strain>
    </source>
</reference>
<dbReference type="NCBIfam" id="NF011794">
    <property type="entry name" value="PRK15262.1"/>
    <property type="match status" value="1"/>
</dbReference>
<dbReference type="Proteomes" id="UP000236551">
    <property type="component" value="Chromosome"/>
</dbReference>
<name>A0A2H4TQJ7_ECOLX</name>
<feature type="chain" id="PRO_5014127350" description="Fimbrial protein StaF" evidence="1">
    <location>
        <begin position="29"/>
        <end position="116"/>
    </location>
</feature>
<dbReference type="EMBL" id="CP024978">
    <property type="protein sequence ID" value="ATZ31789.1"/>
    <property type="molecule type" value="Genomic_DNA"/>
</dbReference>
<evidence type="ECO:0000256" key="1">
    <source>
        <dbReference type="SAM" id="SignalP"/>
    </source>
</evidence>
<sequence length="116" mass="12350">MHPTQRKLMKRIILFLSLQSPITYPAIAGQDIDLVANVKNSTCKSGISNQGNIDLGVVGVGYFSDNVTPESYQPGGKEFTVTVSDCALQGTGDVLNQLHIDFRALSGVGDAANLLI</sequence>
<proteinExistence type="predicted"/>
<dbReference type="AlphaFoldDB" id="A0A2H4TQJ7"/>
<gene>
    <name evidence="2" type="ORF">CV83915_01442</name>
</gene>
<evidence type="ECO:0008006" key="4">
    <source>
        <dbReference type="Google" id="ProtNLM"/>
    </source>
</evidence>
<evidence type="ECO:0000313" key="3">
    <source>
        <dbReference type="Proteomes" id="UP000236551"/>
    </source>
</evidence>
<accession>A0A2H4TQJ7</accession>
<feature type="signal peptide" evidence="1">
    <location>
        <begin position="1"/>
        <end position="28"/>
    </location>
</feature>
<protein>
    <recommendedName>
        <fullName evidence="4">Fimbrial protein StaF</fullName>
    </recommendedName>
</protein>